<gene>
    <name evidence="1" type="ORF">F0M16_16190</name>
</gene>
<reference evidence="1 2" key="1">
    <citation type="submission" date="2019-09" db="EMBL/GenBank/DDBJ databases">
        <authorList>
            <person name="Kritzky A."/>
            <person name="Schelkanova E.Y."/>
            <person name="Alkhova Z.V."/>
            <person name="Smirnova N.I."/>
        </authorList>
    </citation>
    <scope>NUCLEOTIDE SEQUENCE [LARGE SCALE GENOMIC DNA]</scope>
    <source>
        <strain evidence="1 2">M1526</strain>
    </source>
</reference>
<sequence length="334" mass="38589">MNIDEITKYRKYEVRSNKISVKINTKSDFRGSDIDQQIKNANDEIKADGGDTVISRKGSLLTIKSRFPVIFNRGYMWDRSDMIEGVRYYVSIAKKNASRRLHLNLGILDFVSGFEGNTKKFRDCLRSSAAGLMRIDGADEYDCDLLNEYFKKFIEDHSVEFIDKQSLRFDFNATEGIKRSINNKKSEIELMKSRGVTDEDVAYLNDEMEIVSIKEIKAEIEKLEKSIANLNNKTLSVEFDIRIGDNYLYFINTRSDEGFYTELHKASSQLSFYSSLACRYSPPTEITFACQDAFKNLTREDPLYISTFINGNRIENKNLNIQLGLIKRKKRVKS</sequence>
<proteinExistence type="predicted"/>
<dbReference type="EMBL" id="VUAA01000019">
    <property type="protein sequence ID" value="KAA1253616.1"/>
    <property type="molecule type" value="Genomic_DNA"/>
</dbReference>
<evidence type="ECO:0000313" key="2">
    <source>
        <dbReference type="Proteomes" id="UP000323225"/>
    </source>
</evidence>
<dbReference type="Proteomes" id="UP000323225">
    <property type="component" value="Unassembled WGS sequence"/>
</dbReference>
<name>A0A5B1BZ43_VIBCL</name>
<comment type="caution">
    <text evidence="1">The sequence shown here is derived from an EMBL/GenBank/DDBJ whole genome shotgun (WGS) entry which is preliminary data.</text>
</comment>
<accession>A0A5B1BZ43</accession>
<dbReference type="AlphaFoldDB" id="A0A5B1BZ43"/>
<protein>
    <submittedName>
        <fullName evidence="1">Uncharacterized protein</fullName>
    </submittedName>
</protein>
<evidence type="ECO:0000313" key="1">
    <source>
        <dbReference type="EMBL" id="KAA1253616.1"/>
    </source>
</evidence>
<organism evidence="1 2">
    <name type="scientific">Vibrio cholerae</name>
    <dbReference type="NCBI Taxonomy" id="666"/>
    <lineage>
        <taxon>Bacteria</taxon>
        <taxon>Pseudomonadati</taxon>
        <taxon>Pseudomonadota</taxon>
        <taxon>Gammaproteobacteria</taxon>
        <taxon>Vibrionales</taxon>
        <taxon>Vibrionaceae</taxon>
        <taxon>Vibrio</taxon>
    </lineage>
</organism>